<accession>A0A1W1X0P5</accession>
<dbReference type="Proteomes" id="UP000192468">
    <property type="component" value="Unassembled WGS sequence"/>
</dbReference>
<evidence type="ECO:0000313" key="2">
    <source>
        <dbReference type="Proteomes" id="UP000192468"/>
    </source>
</evidence>
<dbReference type="AlphaFoldDB" id="A0A1W1X0P5"/>
<proteinExistence type="predicted"/>
<dbReference type="STRING" id="1121291.SAMN02745134_00302"/>
<evidence type="ECO:0000313" key="1">
    <source>
        <dbReference type="EMBL" id="SMC17340.1"/>
    </source>
</evidence>
<dbReference type="RefSeq" id="WP_176212577.1">
    <property type="nucleotide sequence ID" value="NZ_FWXH01000002.1"/>
</dbReference>
<name>A0A1W1X0P5_9CLOT</name>
<sequence>MKIGSIVKLQDNNDWNGFYGVVKYMQDDVAYIFCIQNPCYLYRAGKENNIVVIDN</sequence>
<gene>
    <name evidence="1" type="ORF">SAMN02745134_00302</name>
</gene>
<dbReference type="EMBL" id="FWXH01000002">
    <property type="protein sequence ID" value="SMC17340.1"/>
    <property type="molecule type" value="Genomic_DNA"/>
</dbReference>
<keyword evidence="2" id="KW-1185">Reference proteome</keyword>
<organism evidence="1 2">
    <name type="scientific">Clostridium acidisoli DSM 12555</name>
    <dbReference type="NCBI Taxonomy" id="1121291"/>
    <lineage>
        <taxon>Bacteria</taxon>
        <taxon>Bacillati</taxon>
        <taxon>Bacillota</taxon>
        <taxon>Clostridia</taxon>
        <taxon>Eubacteriales</taxon>
        <taxon>Clostridiaceae</taxon>
        <taxon>Clostridium</taxon>
    </lineage>
</organism>
<protein>
    <submittedName>
        <fullName evidence="1">Uncharacterized protein</fullName>
    </submittedName>
</protein>
<reference evidence="1 2" key="1">
    <citation type="submission" date="2017-04" db="EMBL/GenBank/DDBJ databases">
        <authorList>
            <person name="Afonso C.L."/>
            <person name="Miller P.J."/>
            <person name="Scott M.A."/>
            <person name="Spackman E."/>
            <person name="Goraichik I."/>
            <person name="Dimitrov K.M."/>
            <person name="Suarez D.L."/>
            <person name="Swayne D.E."/>
        </authorList>
    </citation>
    <scope>NUCLEOTIDE SEQUENCE [LARGE SCALE GENOMIC DNA]</scope>
    <source>
        <strain evidence="1 2">DSM 12555</strain>
    </source>
</reference>